<comment type="caution">
    <text evidence="1">The sequence shown here is derived from an EMBL/GenBank/DDBJ whole genome shotgun (WGS) entry which is preliminary data.</text>
</comment>
<organism evidence="1 2">
    <name type="scientific">Litchfieldia luteola</name>
    <dbReference type="NCBI Taxonomy" id="682179"/>
    <lineage>
        <taxon>Bacteria</taxon>
        <taxon>Bacillati</taxon>
        <taxon>Bacillota</taxon>
        <taxon>Bacilli</taxon>
        <taxon>Bacillales</taxon>
        <taxon>Bacillaceae</taxon>
        <taxon>Litchfieldia</taxon>
    </lineage>
</organism>
<gene>
    <name evidence="1" type="ORF">IMZ08_19135</name>
</gene>
<accession>A0ABR9QP14</accession>
<dbReference type="EMBL" id="JADCLJ010000024">
    <property type="protein sequence ID" value="MBE4910156.1"/>
    <property type="molecule type" value="Genomic_DNA"/>
</dbReference>
<evidence type="ECO:0000313" key="1">
    <source>
        <dbReference type="EMBL" id="MBE4910156.1"/>
    </source>
</evidence>
<dbReference type="Proteomes" id="UP001516662">
    <property type="component" value="Unassembled WGS sequence"/>
</dbReference>
<keyword evidence="2" id="KW-1185">Reference proteome</keyword>
<reference evidence="1 2" key="1">
    <citation type="submission" date="2020-10" db="EMBL/GenBank/DDBJ databases">
        <title>Bacillus sp. HD4P25, an endophyte from a halophyte.</title>
        <authorList>
            <person name="Sun J.-Q."/>
        </authorList>
    </citation>
    <scope>NUCLEOTIDE SEQUENCE [LARGE SCALE GENOMIC DNA]</scope>
    <source>
        <strain evidence="1 2">YIM 93174</strain>
    </source>
</reference>
<sequence>MLKDWEMMGKTAGDEGADWAERFERNFYLYIAKLKEWIDLLEPRPKRIEEAEEIPEIKEMMNELPGPLHLNFINELEEIIEHIESKRFD</sequence>
<name>A0ABR9QP14_9BACI</name>
<protein>
    <submittedName>
        <fullName evidence="1">Uncharacterized protein</fullName>
    </submittedName>
</protein>
<evidence type="ECO:0000313" key="2">
    <source>
        <dbReference type="Proteomes" id="UP001516662"/>
    </source>
</evidence>
<proteinExistence type="predicted"/>